<dbReference type="InterPro" id="IPR012406">
    <property type="entry name" value="UreE"/>
</dbReference>
<dbReference type="GO" id="GO:0065003">
    <property type="term" value="P:protein-containing complex assembly"/>
    <property type="evidence" value="ECO:0007669"/>
    <property type="project" value="InterPro"/>
</dbReference>
<protein>
    <recommendedName>
        <fullName evidence="5">Urease accessory protein UreE</fullName>
    </recommendedName>
</protein>
<dbReference type="GO" id="GO:0005737">
    <property type="term" value="C:cytoplasm"/>
    <property type="evidence" value="ECO:0007669"/>
    <property type="project" value="UniProtKB-SubCell"/>
</dbReference>
<organism evidence="7 8">
    <name type="scientific">Roseiterribacter gracilis</name>
    <dbReference type="NCBI Taxonomy" id="2812848"/>
    <lineage>
        <taxon>Bacteria</taxon>
        <taxon>Pseudomonadati</taxon>
        <taxon>Pseudomonadota</taxon>
        <taxon>Alphaproteobacteria</taxon>
        <taxon>Rhodospirillales</taxon>
        <taxon>Roseiterribacteraceae</taxon>
        <taxon>Roseiterribacter</taxon>
    </lineage>
</organism>
<evidence type="ECO:0000259" key="6">
    <source>
        <dbReference type="SMART" id="SM00988"/>
    </source>
</evidence>
<keyword evidence="3 5" id="KW-0533">Nickel</keyword>
<reference evidence="7" key="1">
    <citation type="submission" date="2021-02" db="EMBL/GenBank/DDBJ databases">
        <title>Genome sequence of Rhodospirillales sp. strain TMPK1 isolated from soil.</title>
        <authorList>
            <person name="Nakai R."/>
            <person name="Kusada H."/>
            <person name="Tamaki H."/>
        </authorList>
    </citation>
    <scope>NUCLEOTIDE SEQUENCE</scope>
    <source>
        <strain evidence="7">TMPK1</strain>
    </source>
</reference>
<dbReference type="SUPFAM" id="SSF69287">
    <property type="entry name" value="Urease metallochaperone UreE, N-terminal domain"/>
    <property type="match status" value="1"/>
</dbReference>
<dbReference type="CDD" id="cd00571">
    <property type="entry name" value="UreE"/>
    <property type="match status" value="1"/>
</dbReference>
<dbReference type="GO" id="GO:0006457">
    <property type="term" value="P:protein folding"/>
    <property type="evidence" value="ECO:0007669"/>
    <property type="project" value="InterPro"/>
</dbReference>
<feature type="domain" description="UreE urease accessory N-terminal" evidence="6">
    <location>
        <begin position="7"/>
        <end position="68"/>
    </location>
</feature>
<dbReference type="RefSeq" id="WP_420242431.1">
    <property type="nucleotide sequence ID" value="NZ_BOPV01000001.1"/>
</dbReference>
<keyword evidence="4 5" id="KW-0143">Chaperone</keyword>
<dbReference type="GO" id="GO:0016151">
    <property type="term" value="F:nickel cation binding"/>
    <property type="evidence" value="ECO:0007669"/>
    <property type="project" value="UniProtKB-UniRule"/>
</dbReference>
<evidence type="ECO:0000256" key="3">
    <source>
        <dbReference type="ARBA" id="ARBA00022596"/>
    </source>
</evidence>
<dbReference type="SMART" id="SM00988">
    <property type="entry name" value="UreE_N"/>
    <property type="match status" value="1"/>
</dbReference>
<comment type="function">
    <text evidence="5">Involved in urease metallocenter assembly. Binds nickel. Probably functions as a nickel donor during metallocenter assembly.</text>
</comment>
<dbReference type="InterPro" id="IPR036118">
    <property type="entry name" value="UreE_N_sf"/>
</dbReference>
<dbReference type="Gene3D" id="2.60.260.20">
    <property type="entry name" value="Urease metallochaperone UreE, N-terminal domain"/>
    <property type="match status" value="1"/>
</dbReference>
<dbReference type="EMBL" id="BOPV01000001">
    <property type="protein sequence ID" value="GIL39322.1"/>
    <property type="molecule type" value="Genomic_DNA"/>
</dbReference>
<dbReference type="Pfam" id="PF02814">
    <property type="entry name" value="UreE_N"/>
    <property type="match status" value="1"/>
</dbReference>
<dbReference type="Proteomes" id="UP000681075">
    <property type="component" value="Unassembled WGS sequence"/>
</dbReference>
<dbReference type="SUPFAM" id="SSF69737">
    <property type="entry name" value="Urease metallochaperone UreE, C-terminal domain"/>
    <property type="match status" value="1"/>
</dbReference>
<dbReference type="Pfam" id="PF05194">
    <property type="entry name" value="UreE_C"/>
    <property type="match status" value="1"/>
</dbReference>
<dbReference type="HAMAP" id="MF_00822">
    <property type="entry name" value="UreE"/>
    <property type="match status" value="1"/>
</dbReference>
<dbReference type="AlphaFoldDB" id="A0A8S8XBB6"/>
<dbReference type="GO" id="GO:0051082">
    <property type="term" value="F:unfolded protein binding"/>
    <property type="evidence" value="ECO:0007669"/>
    <property type="project" value="UniProtKB-UniRule"/>
</dbReference>
<evidence type="ECO:0000256" key="4">
    <source>
        <dbReference type="ARBA" id="ARBA00023186"/>
    </source>
</evidence>
<evidence type="ECO:0000313" key="8">
    <source>
        <dbReference type="Proteomes" id="UP000681075"/>
    </source>
</evidence>
<comment type="subcellular location">
    <subcellularLocation>
        <location evidence="1 5">Cytoplasm</location>
    </subcellularLocation>
</comment>
<name>A0A8S8XBB6_9PROT</name>
<sequence>MRSCTEILAAGSWDPADASDRVVLDHDQRHRRRLRHVGERGIEFLIDFPRAVVLRDGDGLKLDDGRIIAVIAASERLLDIHAHDPATMLRLAWHIGNRHLPAELGAARIRIREDHVLQQMLEGLGAHVHLVEAPFDPEGGAYEAHGHSHLEVMTR</sequence>
<keyword evidence="2 5" id="KW-0963">Cytoplasm</keyword>
<gene>
    <name evidence="5" type="primary">ureE</name>
    <name evidence="7" type="ORF">TMPK1_15590</name>
</gene>
<dbReference type="InterPro" id="IPR007864">
    <property type="entry name" value="UreE_C_dom"/>
</dbReference>
<accession>A0A8S8XBB6</accession>
<keyword evidence="8" id="KW-1185">Reference proteome</keyword>
<dbReference type="PIRSF" id="PIRSF036402">
    <property type="entry name" value="Ureas_acces_UreE"/>
    <property type="match status" value="1"/>
</dbReference>
<proteinExistence type="inferred from homology"/>
<dbReference type="InterPro" id="IPR004029">
    <property type="entry name" value="UreE_N"/>
</dbReference>
<evidence type="ECO:0000256" key="1">
    <source>
        <dbReference type="ARBA" id="ARBA00004496"/>
    </source>
</evidence>
<evidence type="ECO:0000256" key="5">
    <source>
        <dbReference type="HAMAP-Rule" id="MF_00822"/>
    </source>
</evidence>
<comment type="similarity">
    <text evidence="5">Belongs to the UreE family.</text>
</comment>
<evidence type="ECO:0000256" key="2">
    <source>
        <dbReference type="ARBA" id="ARBA00022490"/>
    </source>
</evidence>
<evidence type="ECO:0000313" key="7">
    <source>
        <dbReference type="EMBL" id="GIL39322.1"/>
    </source>
</evidence>
<dbReference type="GO" id="GO:0019627">
    <property type="term" value="P:urea metabolic process"/>
    <property type="evidence" value="ECO:0007669"/>
    <property type="project" value="InterPro"/>
</dbReference>
<dbReference type="Gene3D" id="3.30.70.790">
    <property type="entry name" value="UreE, C-terminal domain"/>
    <property type="match status" value="1"/>
</dbReference>
<comment type="caution">
    <text evidence="7">The sequence shown here is derived from an EMBL/GenBank/DDBJ whole genome shotgun (WGS) entry which is preliminary data.</text>
</comment>